<proteinExistence type="predicted"/>
<comment type="caution">
    <text evidence="2">The sequence shown here is derived from an EMBL/GenBank/DDBJ whole genome shotgun (WGS) entry which is preliminary data.</text>
</comment>
<organism evidence="2 3">
    <name type="scientific">Levilactobacillus parabrevis ATCC 53295</name>
    <dbReference type="NCBI Taxonomy" id="1267003"/>
    <lineage>
        <taxon>Bacteria</taxon>
        <taxon>Bacillati</taxon>
        <taxon>Bacillota</taxon>
        <taxon>Bacilli</taxon>
        <taxon>Lactobacillales</taxon>
        <taxon>Lactobacillaceae</taxon>
        <taxon>Levilactobacillus</taxon>
    </lineage>
</organism>
<name>A0A0R1GIA9_9LACO</name>
<dbReference type="OrthoDB" id="9802987at2"/>
<dbReference type="EMBL" id="AZCZ01000054">
    <property type="protein sequence ID" value="KRK33871.1"/>
    <property type="molecule type" value="Genomic_DNA"/>
</dbReference>
<dbReference type="AlphaFoldDB" id="A0A0R1GIA9"/>
<dbReference type="PATRIC" id="fig|1267003.4.peg.1996"/>
<dbReference type="Proteomes" id="UP000051176">
    <property type="component" value="Unassembled WGS sequence"/>
</dbReference>
<evidence type="ECO:0000313" key="3">
    <source>
        <dbReference type="Proteomes" id="UP000051176"/>
    </source>
</evidence>
<dbReference type="InterPro" id="IPR007345">
    <property type="entry name" value="Polysacch_pyruvyl_Trfase"/>
</dbReference>
<evidence type="ECO:0000313" key="2">
    <source>
        <dbReference type="EMBL" id="KRK33871.1"/>
    </source>
</evidence>
<dbReference type="Pfam" id="PF04230">
    <property type="entry name" value="PS_pyruv_trans"/>
    <property type="match status" value="1"/>
</dbReference>
<reference evidence="2 3" key="1">
    <citation type="journal article" date="2015" name="Genome Announc.">
        <title>Expanding the biotechnology potential of lactobacilli through comparative genomics of 213 strains and associated genera.</title>
        <authorList>
            <person name="Sun Z."/>
            <person name="Harris H.M."/>
            <person name="McCann A."/>
            <person name="Guo C."/>
            <person name="Argimon S."/>
            <person name="Zhang W."/>
            <person name="Yang X."/>
            <person name="Jeffery I.B."/>
            <person name="Cooney J.C."/>
            <person name="Kagawa T.F."/>
            <person name="Liu W."/>
            <person name="Song Y."/>
            <person name="Salvetti E."/>
            <person name="Wrobel A."/>
            <person name="Rasinkangas P."/>
            <person name="Parkhill J."/>
            <person name="Rea M.C."/>
            <person name="O'Sullivan O."/>
            <person name="Ritari J."/>
            <person name="Douillard F.P."/>
            <person name="Paul Ross R."/>
            <person name="Yang R."/>
            <person name="Briner A.E."/>
            <person name="Felis G.E."/>
            <person name="de Vos W.M."/>
            <person name="Barrangou R."/>
            <person name="Klaenhammer T.R."/>
            <person name="Caufield P.W."/>
            <person name="Cui Y."/>
            <person name="Zhang H."/>
            <person name="O'Toole P.W."/>
        </authorList>
    </citation>
    <scope>NUCLEOTIDE SEQUENCE [LARGE SCALE GENOMIC DNA]</scope>
    <source>
        <strain evidence="2 3">ATCC 53295</strain>
    </source>
</reference>
<dbReference type="RefSeq" id="WP_020090222.1">
    <property type="nucleotide sequence ID" value="NZ_AZCZ01000054.1"/>
</dbReference>
<dbReference type="STRING" id="357278.IV61_GL001612"/>
<sequence length="331" mass="38321">MTNNIYNSILVFDTSVVTENLGDFIIMDAVRNQLHSMFPNSFFINAPTHETVGIQTQQWAKESELSFIGGTNILTNRFRGRNHSQWKFGFRDGKNFSAVGLGVGWTSYKKYDRLMDWPLNIAQSMLYKRSLSQKYLHSVRDSYTQHQLEKMGIKSINTACVTMWGLTEKHLAAISLKKSDQVVTTITNYYKTPEYLASYKQMLELLLDNYRVVKLWIQAKEDIEVFVRLNVEGADRIQFISPNLSDYDEALSEDTDYIGTRLHAGIRALQHQRRTLIVELDNRAREIAKDTNLPTVSYHNIAAISDFINGERKMDIHVPFDKIKQWKSQFI</sequence>
<feature type="domain" description="Polysaccharide pyruvyl transferase" evidence="1">
    <location>
        <begin position="20"/>
        <end position="281"/>
    </location>
</feature>
<gene>
    <name evidence="2" type="ORF">FD07_GL001897</name>
</gene>
<dbReference type="eggNOG" id="COG2327">
    <property type="taxonomic scope" value="Bacteria"/>
</dbReference>
<accession>A0A0R1GIA9</accession>
<protein>
    <submittedName>
        <fullName evidence="2">Exopolysacharide protein Wzm</fullName>
    </submittedName>
</protein>
<evidence type="ECO:0000259" key="1">
    <source>
        <dbReference type="Pfam" id="PF04230"/>
    </source>
</evidence>
<keyword evidence="3" id="KW-1185">Reference proteome</keyword>